<name>D7FP88_ECTSI</name>
<organism evidence="3 4">
    <name type="scientific">Ectocarpus siliculosus</name>
    <name type="common">Brown alga</name>
    <name type="synonym">Conferva siliculosa</name>
    <dbReference type="NCBI Taxonomy" id="2880"/>
    <lineage>
        <taxon>Eukaryota</taxon>
        <taxon>Sar</taxon>
        <taxon>Stramenopiles</taxon>
        <taxon>Ochrophyta</taxon>
        <taxon>PX clade</taxon>
        <taxon>Phaeophyceae</taxon>
        <taxon>Ectocarpales</taxon>
        <taxon>Ectocarpaceae</taxon>
        <taxon>Ectocarpus</taxon>
    </lineage>
</organism>
<evidence type="ECO:0000256" key="1">
    <source>
        <dbReference type="SAM" id="MobiDB-lite"/>
    </source>
</evidence>
<feature type="signal peptide" evidence="2">
    <location>
        <begin position="1"/>
        <end position="22"/>
    </location>
</feature>
<feature type="chain" id="PRO_5003095625" evidence="2">
    <location>
        <begin position="23"/>
        <end position="219"/>
    </location>
</feature>
<accession>D7FP88</accession>
<dbReference type="OrthoDB" id="42858at2759"/>
<gene>
    <name evidence="3" type="ORF">Esi_0187_0050</name>
</gene>
<protein>
    <submittedName>
        <fullName evidence="3">Uncharacterized protein</fullName>
    </submittedName>
</protein>
<dbReference type="Proteomes" id="UP000002630">
    <property type="component" value="Unassembled WGS sequence"/>
</dbReference>
<evidence type="ECO:0000256" key="2">
    <source>
        <dbReference type="SAM" id="SignalP"/>
    </source>
</evidence>
<sequence length="219" mass="23990">MFPTRSMIGVLAMLLLSARLEAFSVRPAVTRRGSKADSSSSRSGRALAPSAVPDRGTSAAASWLWTGASRRPRSTALRMGLETVTGLTSTDMQTREFQLEELEDRDVAETSVVLNEDGSVTAGKTNGPIPIQVRGKWSFDGTAFRMDLHREFDASIPYMVSRVMTGYVEEVLSATDTVIITGDIVMEEMEVGFFKMISSQTDLMDSIQHIDQQMAKIQA</sequence>
<evidence type="ECO:0000313" key="3">
    <source>
        <dbReference type="EMBL" id="CBJ30349.1"/>
    </source>
</evidence>
<dbReference type="AlphaFoldDB" id="D7FP88"/>
<proteinExistence type="predicted"/>
<dbReference type="InParanoid" id="D7FP88"/>
<keyword evidence="2" id="KW-0732">Signal</keyword>
<feature type="compositionally biased region" description="Low complexity" evidence="1">
    <location>
        <begin position="36"/>
        <end position="51"/>
    </location>
</feature>
<reference evidence="3 4" key="1">
    <citation type="journal article" date="2010" name="Nature">
        <title>The Ectocarpus genome and the independent evolution of multicellularity in brown algae.</title>
        <authorList>
            <person name="Cock J.M."/>
            <person name="Sterck L."/>
            <person name="Rouze P."/>
            <person name="Scornet D."/>
            <person name="Allen A.E."/>
            <person name="Amoutzias G."/>
            <person name="Anthouard V."/>
            <person name="Artiguenave F."/>
            <person name="Aury J.M."/>
            <person name="Badger J.H."/>
            <person name="Beszteri B."/>
            <person name="Billiau K."/>
            <person name="Bonnet E."/>
            <person name="Bothwell J.H."/>
            <person name="Bowler C."/>
            <person name="Boyen C."/>
            <person name="Brownlee C."/>
            <person name="Carrano C.J."/>
            <person name="Charrier B."/>
            <person name="Cho G.Y."/>
            <person name="Coelho S.M."/>
            <person name="Collen J."/>
            <person name="Corre E."/>
            <person name="Da Silva C."/>
            <person name="Delage L."/>
            <person name="Delaroque N."/>
            <person name="Dittami S.M."/>
            <person name="Doulbeau S."/>
            <person name="Elias M."/>
            <person name="Farnham G."/>
            <person name="Gachon C.M."/>
            <person name="Gschloessl B."/>
            <person name="Heesch S."/>
            <person name="Jabbari K."/>
            <person name="Jubin C."/>
            <person name="Kawai H."/>
            <person name="Kimura K."/>
            <person name="Kloareg B."/>
            <person name="Kupper F.C."/>
            <person name="Lang D."/>
            <person name="Le Bail A."/>
            <person name="Leblanc C."/>
            <person name="Lerouge P."/>
            <person name="Lohr M."/>
            <person name="Lopez P.J."/>
            <person name="Martens C."/>
            <person name="Maumus F."/>
            <person name="Michel G."/>
            <person name="Miranda-Saavedra D."/>
            <person name="Morales J."/>
            <person name="Moreau H."/>
            <person name="Motomura T."/>
            <person name="Nagasato C."/>
            <person name="Napoli C.A."/>
            <person name="Nelson D.R."/>
            <person name="Nyvall-Collen P."/>
            <person name="Peters A.F."/>
            <person name="Pommier C."/>
            <person name="Potin P."/>
            <person name="Poulain J."/>
            <person name="Quesneville H."/>
            <person name="Read B."/>
            <person name="Rensing S.A."/>
            <person name="Ritter A."/>
            <person name="Rousvoal S."/>
            <person name="Samanta M."/>
            <person name="Samson G."/>
            <person name="Schroeder D.C."/>
            <person name="Segurens B."/>
            <person name="Strittmatter M."/>
            <person name="Tonon T."/>
            <person name="Tregear J.W."/>
            <person name="Valentin K."/>
            <person name="von Dassow P."/>
            <person name="Yamagishi T."/>
            <person name="Van de Peer Y."/>
            <person name="Wincker P."/>
        </authorList>
    </citation>
    <scope>NUCLEOTIDE SEQUENCE [LARGE SCALE GENOMIC DNA]</scope>
    <source>
        <strain evidence="4">Ec32 / CCAP1310/4</strain>
    </source>
</reference>
<keyword evidence="4" id="KW-1185">Reference proteome</keyword>
<evidence type="ECO:0000313" key="4">
    <source>
        <dbReference type="Proteomes" id="UP000002630"/>
    </source>
</evidence>
<feature type="region of interest" description="Disordered" evidence="1">
    <location>
        <begin position="29"/>
        <end position="53"/>
    </location>
</feature>
<dbReference type="EMBL" id="FN649760">
    <property type="protein sequence ID" value="CBJ30349.1"/>
    <property type="molecule type" value="Genomic_DNA"/>
</dbReference>